<comment type="caution">
    <text evidence="3">The sequence shown here is derived from an EMBL/GenBank/DDBJ whole genome shotgun (WGS) entry which is preliminary data.</text>
</comment>
<dbReference type="EMBL" id="JBEZFP010000067">
    <property type="protein sequence ID" value="MEU8136616.1"/>
    <property type="molecule type" value="Genomic_DNA"/>
</dbReference>
<evidence type="ECO:0000313" key="4">
    <source>
        <dbReference type="Proteomes" id="UP001551482"/>
    </source>
</evidence>
<keyword evidence="4" id="KW-1185">Reference proteome</keyword>
<evidence type="ECO:0000259" key="2">
    <source>
        <dbReference type="SMART" id="SM00894"/>
    </source>
</evidence>
<protein>
    <submittedName>
        <fullName evidence="3">Excalibur calcium-binding domain-containing protein</fullName>
    </submittedName>
</protein>
<evidence type="ECO:0000256" key="1">
    <source>
        <dbReference type="SAM" id="MobiDB-lite"/>
    </source>
</evidence>
<feature type="compositionally biased region" description="Low complexity" evidence="1">
    <location>
        <begin position="81"/>
        <end position="93"/>
    </location>
</feature>
<accession>A0ABV3DLI0</accession>
<sequence>MGPRRQHVREFVCAIRRRPRDESALRPDRAVGRWGRGRGRDGRHADRRKSPLLHGDVHRDGRGDHRNDDAGGLQLAPARWGTGTTTPPSGQGPLYFEQCAEAWEAGEAPIERGEPGYRDELDRDKDGTACEPSPEIAPSTTNGPVE</sequence>
<organism evidence="3 4">
    <name type="scientific">Streptodolium elevatio</name>
    <dbReference type="NCBI Taxonomy" id="3157996"/>
    <lineage>
        <taxon>Bacteria</taxon>
        <taxon>Bacillati</taxon>
        <taxon>Actinomycetota</taxon>
        <taxon>Actinomycetes</taxon>
        <taxon>Kitasatosporales</taxon>
        <taxon>Streptomycetaceae</taxon>
        <taxon>Streptodolium</taxon>
    </lineage>
</organism>
<feature type="compositionally biased region" description="Basic and acidic residues" evidence="1">
    <location>
        <begin position="19"/>
        <end position="31"/>
    </location>
</feature>
<gene>
    <name evidence="3" type="ORF">AB0C36_24280</name>
</gene>
<dbReference type="InterPro" id="IPR008613">
    <property type="entry name" value="Excalibur_Ca-bd_domain"/>
</dbReference>
<feature type="domain" description="Excalibur calcium-binding" evidence="2">
    <location>
        <begin position="95"/>
        <end position="131"/>
    </location>
</feature>
<feature type="compositionally biased region" description="Basic and acidic residues" evidence="1">
    <location>
        <begin position="109"/>
        <end position="128"/>
    </location>
</feature>
<dbReference type="Pfam" id="PF05901">
    <property type="entry name" value="Excalibur"/>
    <property type="match status" value="1"/>
</dbReference>
<feature type="compositionally biased region" description="Basic and acidic residues" evidence="1">
    <location>
        <begin position="55"/>
        <end position="69"/>
    </location>
</feature>
<evidence type="ECO:0000313" key="3">
    <source>
        <dbReference type="EMBL" id="MEU8136616.1"/>
    </source>
</evidence>
<name>A0ABV3DLI0_9ACTN</name>
<reference evidence="3 4" key="1">
    <citation type="submission" date="2024-06" db="EMBL/GenBank/DDBJ databases">
        <title>The Natural Products Discovery Center: Release of the First 8490 Sequenced Strains for Exploring Actinobacteria Biosynthetic Diversity.</title>
        <authorList>
            <person name="Kalkreuter E."/>
            <person name="Kautsar S.A."/>
            <person name="Yang D."/>
            <person name="Bader C.D."/>
            <person name="Teijaro C.N."/>
            <person name="Fluegel L."/>
            <person name="Davis C.M."/>
            <person name="Simpson J.R."/>
            <person name="Lauterbach L."/>
            <person name="Steele A.D."/>
            <person name="Gui C."/>
            <person name="Meng S."/>
            <person name="Li G."/>
            <person name="Viehrig K."/>
            <person name="Ye F."/>
            <person name="Su P."/>
            <person name="Kiefer A.F."/>
            <person name="Nichols A."/>
            <person name="Cepeda A.J."/>
            <person name="Yan W."/>
            <person name="Fan B."/>
            <person name="Jiang Y."/>
            <person name="Adhikari A."/>
            <person name="Zheng C.-J."/>
            <person name="Schuster L."/>
            <person name="Cowan T.M."/>
            <person name="Smanski M.J."/>
            <person name="Chevrette M.G."/>
            <person name="De Carvalho L.P.S."/>
            <person name="Shen B."/>
        </authorList>
    </citation>
    <scope>NUCLEOTIDE SEQUENCE [LARGE SCALE GENOMIC DNA]</scope>
    <source>
        <strain evidence="3 4">NPDC048946</strain>
    </source>
</reference>
<dbReference type="RefSeq" id="WP_358357325.1">
    <property type="nucleotide sequence ID" value="NZ_JBEZFP010000067.1"/>
</dbReference>
<proteinExistence type="predicted"/>
<feature type="region of interest" description="Disordered" evidence="1">
    <location>
        <begin position="17"/>
        <end position="146"/>
    </location>
</feature>
<dbReference type="Proteomes" id="UP001551482">
    <property type="component" value="Unassembled WGS sequence"/>
</dbReference>
<dbReference type="SMART" id="SM00894">
    <property type="entry name" value="Excalibur"/>
    <property type="match status" value="1"/>
</dbReference>